<evidence type="ECO:0000313" key="1">
    <source>
        <dbReference type="EMBL" id="PWA85198.1"/>
    </source>
</evidence>
<comment type="caution">
    <text evidence="1">The sequence shown here is derived from an EMBL/GenBank/DDBJ whole genome shotgun (WGS) entry which is preliminary data.</text>
</comment>
<dbReference type="AlphaFoldDB" id="A0A2U1PHF5"/>
<accession>A0A2U1PHF5</accession>
<dbReference type="GO" id="GO:0000967">
    <property type="term" value="P:rRNA 5'-end processing"/>
    <property type="evidence" value="ECO:0007669"/>
    <property type="project" value="TreeGrafter"/>
</dbReference>
<proteinExistence type="predicted"/>
<dbReference type="InterPro" id="IPR037027">
    <property type="entry name" value="YqgF/RNaseH-like_dom_sf"/>
</dbReference>
<dbReference type="EMBL" id="PKPP01001148">
    <property type="protein sequence ID" value="PWA85198.1"/>
    <property type="molecule type" value="Genomic_DNA"/>
</dbReference>
<dbReference type="OrthoDB" id="10261669at2759"/>
<sequence>MNHVESMRLFVSLVRQQRSARKPLRLFCLHVGVNQIRQQSVAALIVGLPSNSGQKHPGKDPNATEVEVFVDELSKTGKLEGVKYTLWEDSCTALNGVECLLDPLPLDPPAARKLRSKVSVTCATEMLQHYLDTVRRVVPRNI</sequence>
<dbReference type="InterPro" id="IPR005227">
    <property type="entry name" value="YqgF"/>
</dbReference>
<gene>
    <name evidence="1" type="ORF">CTI12_AA148950</name>
</gene>
<evidence type="ECO:0000313" key="2">
    <source>
        <dbReference type="Proteomes" id="UP000245207"/>
    </source>
</evidence>
<dbReference type="Proteomes" id="UP000245207">
    <property type="component" value="Unassembled WGS sequence"/>
</dbReference>
<protein>
    <submittedName>
        <fullName evidence="1">Uncharacterized protein</fullName>
    </submittedName>
</protein>
<organism evidence="1 2">
    <name type="scientific">Artemisia annua</name>
    <name type="common">Sweet wormwood</name>
    <dbReference type="NCBI Taxonomy" id="35608"/>
    <lineage>
        <taxon>Eukaryota</taxon>
        <taxon>Viridiplantae</taxon>
        <taxon>Streptophyta</taxon>
        <taxon>Embryophyta</taxon>
        <taxon>Tracheophyta</taxon>
        <taxon>Spermatophyta</taxon>
        <taxon>Magnoliopsida</taxon>
        <taxon>eudicotyledons</taxon>
        <taxon>Gunneridae</taxon>
        <taxon>Pentapetalae</taxon>
        <taxon>asterids</taxon>
        <taxon>campanulids</taxon>
        <taxon>Asterales</taxon>
        <taxon>Asteraceae</taxon>
        <taxon>Asteroideae</taxon>
        <taxon>Anthemideae</taxon>
        <taxon>Artemisiinae</taxon>
        <taxon>Artemisia</taxon>
    </lineage>
</organism>
<dbReference type="PANTHER" id="PTHR33317:SF1">
    <property type="entry name" value="POLYNUCLEOTIDYL TRANSFERASE, RIBONUCLEASE H-LIKE SUPERFAMILY PROTEIN"/>
    <property type="match status" value="1"/>
</dbReference>
<dbReference type="Gene3D" id="3.30.420.140">
    <property type="entry name" value="YqgF/RNase H-like domain"/>
    <property type="match status" value="1"/>
</dbReference>
<dbReference type="PANTHER" id="PTHR33317">
    <property type="entry name" value="POLYNUCLEOTIDYL TRANSFERASE, RIBONUCLEASE H-LIKE SUPERFAMILY PROTEIN"/>
    <property type="match status" value="1"/>
</dbReference>
<keyword evidence="2" id="KW-1185">Reference proteome</keyword>
<name>A0A2U1PHF5_ARTAN</name>
<dbReference type="STRING" id="35608.A0A2U1PHF5"/>
<reference evidence="1 2" key="1">
    <citation type="journal article" date="2018" name="Mol. Plant">
        <title>The genome of Artemisia annua provides insight into the evolution of Asteraceae family and artemisinin biosynthesis.</title>
        <authorList>
            <person name="Shen Q."/>
            <person name="Zhang L."/>
            <person name="Liao Z."/>
            <person name="Wang S."/>
            <person name="Yan T."/>
            <person name="Shi P."/>
            <person name="Liu M."/>
            <person name="Fu X."/>
            <person name="Pan Q."/>
            <person name="Wang Y."/>
            <person name="Lv Z."/>
            <person name="Lu X."/>
            <person name="Zhang F."/>
            <person name="Jiang W."/>
            <person name="Ma Y."/>
            <person name="Chen M."/>
            <person name="Hao X."/>
            <person name="Li L."/>
            <person name="Tang Y."/>
            <person name="Lv G."/>
            <person name="Zhou Y."/>
            <person name="Sun X."/>
            <person name="Brodelius P.E."/>
            <person name="Rose J.K.C."/>
            <person name="Tang K."/>
        </authorList>
    </citation>
    <scope>NUCLEOTIDE SEQUENCE [LARGE SCALE GENOMIC DNA]</scope>
    <source>
        <strain evidence="2">cv. Huhao1</strain>
        <tissue evidence="1">Leaf</tissue>
    </source>
</reference>